<sequence length="304" mass="35682">MEVLLAKERILKLIQAWDEKQNEVWSLQELLPQLLNDSRTIDEMLKQRKQTANLAVQQEQEQEEQAAQIFTLYWNSMINNDEEHSIQYKEYLENSSNAIAPVLPTEEPEYSLSMGYEHLSTISKTESDEVIKSSAKNLVQIPSECEVTSDNEMMMSHFLIRMFRWKISKFIQTLFLMMKKSILIYFNAESDLIESLFKQDTLFDYSPKFYYLEEFSSELMPTSIINEERIRREHEEYISLMEKLLTINSFPRLLKNLHANTIVETLPTFPIPVEDSDSLREEIDIFTGTDDLIPPGIESDDYDS</sequence>
<dbReference type="AlphaFoldDB" id="A0A6L2M9D7"/>
<proteinExistence type="predicted"/>
<gene>
    <name evidence="1" type="ORF">Tci_042641</name>
</gene>
<reference evidence="1" key="1">
    <citation type="journal article" date="2019" name="Sci. Rep.">
        <title>Draft genome of Tanacetum cinerariifolium, the natural source of mosquito coil.</title>
        <authorList>
            <person name="Yamashiro T."/>
            <person name="Shiraishi A."/>
            <person name="Satake H."/>
            <person name="Nakayama K."/>
        </authorList>
    </citation>
    <scope>NUCLEOTIDE SEQUENCE</scope>
</reference>
<protein>
    <submittedName>
        <fullName evidence="1">Uncharacterized protein</fullName>
    </submittedName>
</protein>
<comment type="caution">
    <text evidence="1">The sequence shown here is derived from an EMBL/GenBank/DDBJ whole genome shotgun (WGS) entry which is preliminary data.</text>
</comment>
<accession>A0A6L2M9D7</accession>
<name>A0A6L2M9D7_TANCI</name>
<dbReference type="EMBL" id="BKCJ010006159">
    <property type="protein sequence ID" value="GEU70663.1"/>
    <property type="molecule type" value="Genomic_DNA"/>
</dbReference>
<organism evidence="1">
    <name type="scientific">Tanacetum cinerariifolium</name>
    <name type="common">Dalmatian daisy</name>
    <name type="synonym">Chrysanthemum cinerariifolium</name>
    <dbReference type="NCBI Taxonomy" id="118510"/>
    <lineage>
        <taxon>Eukaryota</taxon>
        <taxon>Viridiplantae</taxon>
        <taxon>Streptophyta</taxon>
        <taxon>Embryophyta</taxon>
        <taxon>Tracheophyta</taxon>
        <taxon>Spermatophyta</taxon>
        <taxon>Magnoliopsida</taxon>
        <taxon>eudicotyledons</taxon>
        <taxon>Gunneridae</taxon>
        <taxon>Pentapetalae</taxon>
        <taxon>asterids</taxon>
        <taxon>campanulids</taxon>
        <taxon>Asterales</taxon>
        <taxon>Asteraceae</taxon>
        <taxon>Asteroideae</taxon>
        <taxon>Anthemideae</taxon>
        <taxon>Anthemidinae</taxon>
        <taxon>Tanacetum</taxon>
    </lineage>
</organism>
<evidence type="ECO:0000313" key="1">
    <source>
        <dbReference type="EMBL" id="GEU70663.1"/>
    </source>
</evidence>